<accession>A0A0W0FAA5</accession>
<protein>
    <submittedName>
        <fullName evidence="1">Uncharacterized protein</fullName>
    </submittedName>
</protein>
<reference evidence="1 2" key="1">
    <citation type="submission" date="2015-12" db="EMBL/GenBank/DDBJ databases">
        <title>Draft genome sequence of Moniliophthora roreri, the causal agent of frosty pod rot of cacao.</title>
        <authorList>
            <person name="Aime M.C."/>
            <person name="Diaz-Valderrama J.R."/>
            <person name="Kijpornyongpan T."/>
            <person name="Phillips-Mora W."/>
        </authorList>
    </citation>
    <scope>NUCLEOTIDE SEQUENCE [LARGE SCALE GENOMIC DNA]</scope>
    <source>
        <strain evidence="1 2">MCA 2952</strain>
    </source>
</reference>
<dbReference type="EMBL" id="LATX01002179">
    <property type="protein sequence ID" value="KTB33287.1"/>
    <property type="molecule type" value="Genomic_DNA"/>
</dbReference>
<comment type="caution">
    <text evidence="1">The sequence shown here is derived from an EMBL/GenBank/DDBJ whole genome shotgun (WGS) entry which is preliminary data.</text>
</comment>
<name>A0A0W0FAA5_MONRR</name>
<proteinExistence type="predicted"/>
<evidence type="ECO:0000313" key="1">
    <source>
        <dbReference type="EMBL" id="KTB33287.1"/>
    </source>
</evidence>
<organism evidence="1 2">
    <name type="scientific">Moniliophthora roreri</name>
    <name type="common">Frosty pod rot fungus</name>
    <name type="synonym">Monilia roreri</name>
    <dbReference type="NCBI Taxonomy" id="221103"/>
    <lineage>
        <taxon>Eukaryota</taxon>
        <taxon>Fungi</taxon>
        <taxon>Dikarya</taxon>
        <taxon>Basidiomycota</taxon>
        <taxon>Agaricomycotina</taxon>
        <taxon>Agaricomycetes</taxon>
        <taxon>Agaricomycetidae</taxon>
        <taxon>Agaricales</taxon>
        <taxon>Marasmiineae</taxon>
        <taxon>Marasmiaceae</taxon>
        <taxon>Moniliophthora</taxon>
    </lineage>
</organism>
<sequence length="237" mass="26015">MSVIGSLLSSRQVIYISQHFTFIHTPLEWWTALVPHPKAFVLAFLGIKLFLVLANSMPNEHTGSSITWLNSPLRNCQTVETLMQMLKVGQQYGVHMKKAKEKASPTVNLTDINTVLNPATDVVKPGKLKQSGETEQSDQVKLIDLLPPDDEEEHKASALNGVDKDSKLDEVDIFVDIDMNIDVAILQKVVPKETTLACHSSRSPAIIAGILALDTSEKLDRASGNAANSGDFDWEAL</sequence>
<dbReference type="AlphaFoldDB" id="A0A0W0FAA5"/>
<dbReference type="eggNOG" id="ENOG502R17T">
    <property type="taxonomic scope" value="Eukaryota"/>
</dbReference>
<evidence type="ECO:0000313" key="2">
    <source>
        <dbReference type="Proteomes" id="UP000054988"/>
    </source>
</evidence>
<dbReference type="Proteomes" id="UP000054988">
    <property type="component" value="Unassembled WGS sequence"/>
</dbReference>
<gene>
    <name evidence="1" type="ORF">WG66_14137</name>
</gene>